<keyword evidence="1" id="KW-0344">Guanine-nucleotide releasing factor</keyword>
<evidence type="ECO:0000256" key="2">
    <source>
        <dbReference type="SAM" id="MobiDB-lite"/>
    </source>
</evidence>
<name>A0A4C1SRW8_EUMVA</name>
<evidence type="ECO:0000259" key="3">
    <source>
        <dbReference type="PROSITE" id="PS50003"/>
    </source>
</evidence>
<dbReference type="EMBL" id="BGZK01003833">
    <property type="protein sequence ID" value="GBP04909.1"/>
    <property type="molecule type" value="Genomic_DNA"/>
</dbReference>
<dbReference type="InterPro" id="IPR001849">
    <property type="entry name" value="PH_domain"/>
</dbReference>
<dbReference type="PROSITE" id="PS50003">
    <property type="entry name" value="PH_DOMAIN"/>
    <property type="match status" value="1"/>
</dbReference>
<dbReference type="Proteomes" id="UP000299102">
    <property type="component" value="Unassembled WGS sequence"/>
</dbReference>
<reference evidence="4 5" key="1">
    <citation type="journal article" date="2019" name="Commun. Biol.">
        <title>The bagworm genome reveals a unique fibroin gene that provides high tensile strength.</title>
        <authorList>
            <person name="Kono N."/>
            <person name="Nakamura H."/>
            <person name="Ohtoshi R."/>
            <person name="Tomita M."/>
            <person name="Numata K."/>
            <person name="Arakawa K."/>
        </authorList>
    </citation>
    <scope>NUCLEOTIDE SEQUENCE [LARGE SCALE GENOMIC DNA]</scope>
</reference>
<comment type="caution">
    <text evidence="4">The sequence shown here is derived from an EMBL/GenBank/DDBJ whole genome shotgun (WGS) entry which is preliminary data.</text>
</comment>
<dbReference type="InterPro" id="IPR011993">
    <property type="entry name" value="PH-like_dom_sf"/>
</dbReference>
<evidence type="ECO:0000256" key="1">
    <source>
        <dbReference type="ARBA" id="ARBA00022658"/>
    </source>
</evidence>
<evidence type="ECO:0000313" key="5">
    <source>
        <dbReference type="Proteomes" id="UP000299102"/>
    </source>
</evidence>
<dbReference type="STRING" id="151549.A0A4C1SRW8"/>
<dbReference type="Gene3D" id="2.30.29.30">
    <property type="entry name" value="Pleckstrin-homology domain (PH domain)/Phosphotyrosine-binding domain (PTB)"/>
    <property type="match status" value="1"/>
</dbReference>
<dbReference type="AlphaFoldDB" id="A0A4C1SRW8"/>
<feature type="region of interest" description="Disordered" evidence="2">
    <location>
        <begin position="213"/>
        <end position="288"/>
    </location>
</feature>
<dbReference type="GO" id="GO:0005085">
    <property type="term" value="F:guanyl-nucleotide exchange factor activity"/>
    <property type="evidence" value="ECO:0007669"/>
    <property type="project" value="UniProtKB-KW"/>
</dbReference>
<dbReference type="GO" id="GO:0019898">
    <property type="term" value="C:extrinsic component of membrane"/>
    <property type="evidence" value="ECO:0007669"/>
    <property type="project" value="TreeGrafter"/>
</dbReference>
<dbReference type="GO" id="GO:0005737">
    <property type="term" value="C:cytoplasm"/>
    <property type="evidence" value="ECO:0007669"/>
    <property type="project" value="TreeGrafter"/>
</dbReference>
<keyword evidence="5" id="KW-1185">Reference proteome</keyword>
<dbReference type="PANTHER" id="PTHR22826:SF106">
    <property type="entry name" value="TRIO, ISOFORM A"/>
    <property type="match status" value="1"/>
</dbReference>
<dbReference type="SMART" id="SM00233">
    <property type="entry name" value="PH"/>
    <property type="match status" value="1"/>
</dbReference>
<gene>
    <name evidence="4" type="ORF">EVAR_73136_1</name>
</gene>
<organism evidence="4 5">
    <name type="scientific">Eumeta variegata</name>
    <name type="common">Bagworm moth</name>
    <name type="synonym">Eumeta japonica</name>
    <dbReference type="NCBI Taxonomy" id="151549"/>
    <lineage>
        <taxon>Eukaryota</taxon>
        <taxon>Metazoa</taxon>
        <taxon>Ecdysozoa</taxon>
        <taxon>Arthropoda</taxon>
        <taxon>Hexapoda</taxon>
        <taxon>Insecta</taxon>
        <taxon>Pterygota</taxon>
        <taxon>Neoptera</taxon>
        <taxon>Endopterygota</taxon>
        <taxon>Lepidoptera</taxon>
        <taxon>Glossata</taxon>
        <taxon>Ditrysia</taxon>
        <taxon>Tineoidea</taxon>
        <taxon>Psychidae</taxon>
        <taxon>Oiketicinae</taxon>
        <taxon>Eumeta</taxon>
    </lineage>
</organism>
<dbReference type="OrthoDB" id="10256089at2759"/>
<accession>A0A4C1SRW8</accession>
<evidence type="ECO:0000313" key="4">
    <source>
        <dbReference type="EMBL" id="GBP04909.1"/>
    </source>
</evidence>
<proteinExistence type="predicted"/>
<feature type="domain" description="PH" evidence="3">
    <location>
        <begin position="92"/>
        <end position="199"/>
    </location>
</feature>
<feature type="compositionally biased region" description="Polar residues" evidence="2">
    <location>
        <begin position="245"/>
        <end position="257"/>
    </location>
</feature>
<dbReference type="SUPFAM" id="SSF50729">
    <property type="entry name" value="PH domain-like"/>
    <property type="match status" value="1"/>
</dbReference>
<dbReference type="Pfam" id="PF22697">
    <property type="entry name" value="SOS1_NGEF_PH"/>
    <property type="match status" value="1"/>
</dbReference>
<dbReference type="InterPro" id="IPR047054">
    <property type="entry name" value="Kalirin_TRIO_PH_1"/>
</dbReference>
<dbReference type="PANTHER" id="PTHR22826">
    <property type="entry name" value="RHO GUANINE EXCHANGE FACTOR-RELATED"/>
    <property type="match status" value="1"/>
</dbReference>
<dbReference type="InterPro" id="IPR055251">
    <property type="entry name" value="SOS1_NGEF_PH"/>
</dbReference>
<dbReference type="CDD" id="cd13240">
    <property type="entry name" value="PH1_Kalirin_Trio_like"/>
    <property type="match status" value="1"/>
</dbReference>
<feature type="compositionally biased region" description="Basic and acidic residues" evidence="2">
    <location>
        <begin position="258"/>
        <end position="274"/>
    </location>
</feature>
<sequence length="351" mass="39586">MFLRFTAYGIFGEASRTRTCTVNKIIIRSDVRDAVALRPRRVQPSCVGTDGYSASDKTDGLEVMLSVPKKANDTMHLSLLEGCDVPTDNLGEVVLQDSFHVWDSRQLIRKGRERRAFLFDLYLLLAKEVKDSHGKAKYIYKSKLMTSDLGVTEHIEGDSTKFAVWPGRAPMSSDYRIVLKAPSLEVKQTWVRRLREVIQETYFSGAMAGLQAPRSSARVRPTSSQRSSRDLDDTILDETNENVDRNSLASFGSGNTTDSDKDSTSKRLSTDSRRLIIRSHPTADSRKDGQRKFKVLVSVFLSVSRWHCSTCILFHRRGWNVTSEKCVYRFGVIGPRLGQSRPDPIPYSHGI</sequence>
<dbReference type="InterPro" id="IPR051336">
    <property type="entry name" value="RhoGEF_Guanine_NuclExch_SF"/>
</dbReference>
<dbReference type="GO" id="GO:0007411">
    <property type="term" value="P:axon guidance"/>
    <property type="evidence" value="ECO:0007669"/>
    <property type="project" value="TreeGrafter"/>
</dbReference>
<protein>
    <recommendedName>
        <fullName evidence="3">PH domain-containing protein</fullName>
    </recommendedName>
</protein>